<dbReference type="PANTHER" id="PTHR43221">
    <property type="entry name" value="PROTEASE HTPX"/>
    <property type="match status" value="1"/>
</dbReference>
<comment type="subcellular location">
    <subcellularLocation>
        <location evidence="1">Cell membrane</location>
        <topology evidence="1">Multi-pass membrane protein</topology>
    </subcellularLocation>
</comment>
<dbReference type="Gene3D" id="3.30.2010.10">
    <property type="entry name" value="Metalloproteases ('zincins'), catalytic domain"/>
    <property type="match status" value="1"/>
</dbReference>
<keyword evidence="10" id="KW-0472">Membrane</keyword>
<protein>
    <submittedName>
        <fullName evidence="13">M48 family metalloprotease</fullName>
        <ecNumber evidence="13">3.4.24.-</ecNumber>
    </submittedName>
</protein>
<evidence type="ECO:0000256" key="6">
    <source>
        <dbReference type="ARBA" id="ARBA00022801"/>
    </source>
</evidence>
<evidence type="ECO:0000256" key="2">
    <source>
        <dbReference type="ARBA" id="ARBA00022475"/>
    </source>
</evidence>
<dbReference type="InterPro" id="IPR001915">
    <property type="entry name" value="Peptidase_M48"/>
</dbReference>
<sequence length="398" mass="45582">MALAPLPYHLSVTDILEKQTNVWKHFSKQKVKDDAVKSFKNELLKNTLRYSEEAEPELYAILNKCREKLGLDINVTLYHELNNTEINASIVKLGDEAHLVFSGKILSLLDKEEKAAVIAHELSHSLLYSNYKKVETANSMVNMLGNNFRATAGHYETARLFKLYTEIYCDRGAYIVNENYNAIISSLVKMDTGLENVNADDYIKQAHEIFATDNKTKTAGITHPENFIRARALHLWHTNKETADDLIKEMIEGIATIDQLDLFAQQQITEITHDLILIILAPKWIQDEKNLQLAREYFKDFEPGKQTINTQNFKDRIQKLHDTVKDYLAQVMYDFAVVNQGDMDINTGYLLTLSSEFDLQNQLETIVKKEQKLTAKKYQAVKKAATEAYLNELKKGNA</sequence>
<feature type="domain" description="Peptidase M48" evidence="12">
    <location>
        <begin position="59"/>
        <end position="136"/>
    </location>
</feature>
<dbReference type="EC" id="3.4.24.-" evidence="13"/>
<evidence type="ECO:0000256" key="1">
    <source>
        <dbReference type="ARBA" id="ARBA00004651"/>
    </source>
</evidence>
<dbReference type="PANTHER" id="PTHR43221:SF1">
    <property type="entry name" value="PROTEASE HTPX"/>
    <property type="match status" value="1"/>
</dbReference>
<keyword evidence="3 11" id="KW-0645">Protease</keyword>
<accession>A0ABT4UM41</accession>
<evidence type="ECO:0000259" key="12">
    <source>
        <dbReference type="Pfam" id="PF01435"/>
    </source>
</evidence>
<dbReference type="Pfam" id="PF01435">
    <property type="entry name" value="Peptidase_M48"/>
    <property type="match status" value="1"/>
</dbReference>
<keyword evidence="6 11" id="KW-0378">Hydrolase</keyword>
<evidence type="ECO:0000256" key="5">
    <source>
        <dbReference type="ARBA" id="ARBA00022723"/>
    </source>
</evidence>
<proteinExistence type="inferred from homology"/>
<evidence type="ECO:0000256" key="4">
    <source>
        <dbReference type="ARBA" id="ARBA00022692"/>
    </source>
</evidence>
<dbReference type="GO" id="GO:0008237">
    <property type="term" value="F:metallopeptidase activity"/>
    <property type="evidence" value="ECO:0007669"/>
    <property type="project" value="UniProtKB-KW"/>
</dbReference>
<organism evidence="13 14">
    <name type="scientific">Polluticaenibacter yanchengensis</name>
    <dbReference type="NCBI Taxonomy" id="3014562"/>
    <lineage>
        <taxon>Bacteria</taxon>
        <taxon>Pseudomonadati</taxon>
        <taxon>Bacteroidota</taxon>
        <taxon>Chitinophagia</taxon>
        <taxon>Chitinophagales</taxon>
        <taxon>Chitinophagaceae</taxon>
        <taxon>Polluticaenibacter</taxon>
    </lineage>
</organism>
<keyword evidence="4" id="KW-0812">Transmembrane</keyword>
<comment type="caution">
    <text evidence="13">The sequence shown here is derived from an EMBL/GenBank/DDBJ whole genome shotgun (WGS) entry which is preliminary data.</text>
</comment>
<keyword evidence="2" id="KW-1003">Cell membrane</keyword>
<evidence type="ECO:0000256" key="8">
    <source>
        <dbReference type="ARBA" id="ARBA00022989"/>
    </source>
</evidence>
<evidence type="ECO:0000256" key="3">
    <source>
        <dbReference type="ARBA" id="ARBA00022670"/>
    </source>
</evidence>
<comment type="cofactor">
    <cofactor evidence="11">
        <name>Zn(2+)</name>
        <dbReference type="ChEBI" id="CHEBI:29105"/>
    </cofactor>
    <text evidence="11">Binds 1 zinc ion per subunit.</text>
</comment>
<dbReference type="RefSeq" id="WP_407032000.1">
    <property type="nucleotide sequence ID" value="NZ_JAQGEF010000015.1"/>
</dbReference>
<evidence type="ECO:0000313" key="14">
    <source>
        <dbReference type="Proteomes" id="UP001210231"/>
    </source>
</evidence>
<evidence type="ECO:0000313" key="13">
    <source>
        <dbReference type="EMBL" id="MDA3615674.1"/>
    </source>
</evidence>
<evidence type="ECO:0000256" key="9">
    <source>
        <dbReference type="ARBA" id="ARBA00023049"/>
    </source>
</evidence>
<evidence type="ECO:0000256" key="11">
    <source>
        <dbReference type="RuleBase" id="RU003983"/>
    </source>
</evidence>
<name>A0ABT4UM41_9BACT</name>
<dbReference type="InterPro" id="IPR050083">
    <property type="entry name" value="HtpX_protease"/>
</dbReference>
<keyword evidence="8" id="KW-1133">Transmembrane helix</keyword>
<reference evidence="13 14" key="1">
    <citation type="submission" date="2022-12" db="EMBL/GenBank/DDBJ databases">
        <title>Chitinophagaceae gen. sp. nov., a new member of the family Chitinophagaceae, isolated from soil in a chemical factory.</title>
        <authorList>
            <person name="Ke Z."/>
        </authorList>
    </citation>
    <scope>NUCLEOTIDE SEQUENCE [LARGE SCALE GENOMIC DNA]</scope>
    <source>
        <strain evidence="13 14">LY-5</strain>
    </source>
</reference>
<evidence type="ECO:0000256" key="7">
    <source>
        <dbReference type="ARBA" id="ARBA00022833"/>
    </source>
</evidence>
<dbReference type="EMBL" id="JAQGEF010000015">
    <property type="protein sequence ID" value="MDA3615674.1"/>
    <property type="molecule type" value="Genomic_DNA"/>
</dbReference>
<evidence type="ECO:0000256" key="10">
    <source>
        <dbReference type="ARBA" id="ARBA00023136"/>
    </source>
</evidence>
<keyword evidence="7 11" id="KW-0862">Zinc</keyword>
<keyword evidence="9 11" id="KW-0482">Metalloprotease</keyword>
<gene>
    <name evidence="13" type="ORF">O3P16_12705</name>
</gene>
<keyword evidence="5" id="KW-0479">Metal-binding</keyword>
<keyword evidence="14" id="KW-1185">Reference proteome</keyword>
<comment type="similarity">
    <text evidence="11">Belongs to the peptidase M48 family.</text>
</comment>
<dbReference type="Proteomes" id="UP001210231">
    <property type="component" value="Unassembled WGS sequence"/>
</dbReference>